<dbReference type="GO" id="GO:0016579">
    <property type="term" value="P:protein deubiquitination"/>
    <property type="evidence" value="ECO:0007669"/>
    <property type="project" value="InterPro"/>
</dbReference>
<name>A0A9W8L4I1_9FUNG</name>
<evidence type="ECO:0000313" key="8">
    <source>
        <dbReference type="EMBL" id="KAJ2686543.1"/>
    </source>
</evidence>
<organism evidence="8 9">
    <name type="scientific">Coemansia spiralis</name>
    <dbReference type="NCBI Taxonomy" id="417178"/>
    <lineage>
        <taxon>Eukaryota</taxon>
        <taxon>Fungi</taxon>
        <taxon>Fungi incertae sedis</taxon>
        <taxon>Zoopagomycota</taxon>
        <taxon>Kickxellomycotina</taxon>
        <taxon>Kickxellomycetes</taxon>
        <taxon>Kickxellales</taxon>
        <taxon>Kickxellaceae</taxon>
        <taxon>Coemansia</taxon>
    </lineage>
</organism>
<dbReference type="GO" id="GO:0004843">
    <property type="term" value="F:cysteine-type deubiquitinase activity"/>
    <property type="evidence" value="ECO:0007669"/>
    <property type="project" value="UniProtKB-EC"/>
</dbReference>
<dbReference type="EMBL" id="JANBTX010000103">
    <property type="protein sequence ID" value="KAJ2686543.1"/>
    <property type="molecule type" value="Genomic_DNA"/>
</dbReference>
<protein>
    <recommendedName>
        <fullName evidence="3">ubiquitinyl hydrolase 1</fullName>
        <ecNumber evidence="3">3.4.19.12</ecNumber>
    </recommendedName>
</protein>
<dbReference type="InterPro" id="IPR018200">
    <property type="entry name" value="USP_CS"/>
</dbReference>
<feature type="region of interest" description="Disordered" evidence="6">
    <location>
        <begin position="249"/>
        <end position="273"/>
    </location>
</feature>
<dbReference type="InterPro" id="IPR050164">
    <property type="entry name" value="Peptidase_C19"/>
</dbReference>
<evidence type="ECO:0000256" key="3">
    <source>
        <dbReference type="ARBA" id="ARBA00012759"/>
    </source>
</evidence>
<dbReference type="OrthoDB" id="27652at2759"/>
<feature type="compositionally biased region" description="Polar residues" evidence="6">
    <location>
        <begin position="719"/>
        <end position="739"/>
    </location>
</feature>
<reference evidence="8" key="1">
    <citation type="submission" date="2022-07" db="EMBL/GenBank/DDBJ databases">
        <title>Phylogenomic reconstructions and comparative analyses of Kickxellomycotina fungi.</title>
        <authorList>
            <person name="Reynolds N.K."/>
            <person name="Stajich J.E."/>
            <person name="Barry K."/>
            <person name="Grigoriev I.V."/>
            <person name="Crous P."/>
            <person name="Smith M.E."/>
        </authorList>
    </citation>
    <scope>NUCLEOTIDE SEQUENCE</scope>
    <source>
        <strain evidence="8">CBS 109367</strain>
    </source>
</reference>
<comment type="similarity">
    <text evidence="2">Belongs to the peptidase C19 family.</text>
</comment>
<comment type="catalytic activity">
    <reaction evidence="1">
        <text>Thiol-dependent hydrolysis of ester, thioester, amide, peptide and isopeptide bonds formed by the C-terminal Gly of ubiquitin (a 76-residue protein attached to proteins as an intracellular targeting signal).</text>
        <dbReference type="EC" id="3.4.19.12"/>
    </reaction>
</comment>
<dbReference type="InterPro" id="IPR001394">
    <property type="entry name" value="Peptidase_C19_UCH"/>
</dbReference>
<feature type="domain" description="USP" evidence="7">
    <location>
        <begin position="53"/>
        <end position="567"/>
    </location>
</feature>
<comment type="caution">
    <text evidence="8">The sequence shown here is derived from an EMBL/GenBank/DDBJ whole genome shotgun (WGS) entry which is preliminary data.</text>
</comment>
<dbReference type="PROSITE" id="PS00973">
    <property type="entry name" value="USP_2"/>
    <property type="match status" value="1"/>
</dbReference>
<dbReference type="PANTHER" id="PTHR24006">
    <property type="entry name" value="UBIQUITIN CARBOXYL-TERMINAL HYDROLASE"/>
    <property type="match status" value="1"/>
</dbReference>
<keyword evidence="5" id="KW-0378">Hydrolase</keyword>
<evidence type="ECO:0000256" key="6">
    <source>
        <dbReference type="SAM" id="MobiDB-lite"/>
    </source>
</evidence>
<evidence type="ECO:0000256" key="5">
    <source>
        <dbReference type="ARBA" id="ARBA00022801"/>
    </source>
</evidence>
<feature type="compositionally biased region" description="Low complexity" evidence="6">
    <location>
        <begin position="745"/>
        <end position="758"/>
    </location>
</feature>
<evidence type="ECO:0000259" key="7">
    <source>
        <dbReference type="PROSITE" id="PS50235"/>
    </source>
</evidence>
<feature type="region of interest" description="Disordered" evidence="6">
    <location>
        <begin position="625"/>
        <end position="766"/>
    </location>
</feature>
<sequence>MSGGANGGTSNSSGNSTLVTYRALFAESSGTMEANGGGGSVRSDWPDNDDRYYGLVNVGNICYSSSVLQSLYFCRAFRDCVNSYPYPRQLPNSQRTSIVPGRAGANHVLGRSASTLAIAGGGIQEHSVNRSATVLAGGGNRQDNRAICEKDGDSATANGLAPGLEAVTLAAVPETGNAKAKTLSTFRERAAGLRRKKDRGGSGDTIPNVGAEVLAGGSNDNKRLPGVTDYYKAGNETLTTAETAAANASTVADSNADSTAGAQERQGKATSIEDAPSMAKLGIGSSMFSELKDLFWLISTRTQRTGSLSPQGFIAKLKQSNELFRSNAHQDSHEFLNYLLNEIVENVESINRDMPVKGCTGAPLHGPKQLQGNTWVHTLFEGLLTNETRCLSCECVTSRDETILDVSVDIHENTSVANCLNQFAAGELLCHDNKFYCDNCGGLQEAERRMRLKRLPNILALHLKRFKYHEVLGRYVKLSYRVNFPTELRVPNTTEEAEDVLYSLSAVVVHLGGGPFHGHYISIVRSGEKWVLFDDDCVEIIKESELSNYFGDFPNFGSGYVLFYERTDFDPMQYDLPRPFAPSVPEQASVPNGSGRSDRSAAALGMQEYGLHPSPTMPNLTTAAVTTTAASPSTLESPSDAGYSSKFTAPMRPPPLISTSRSIHGGMDLASGGGNPRTPTSLTPSLATTQTDSFVPTAFNGRSGPSDSGAPPVPAFSQAFGQATTRVTSQGSSVNIESIQHSKHGSSSGDSSASKSRSWFGRRPKK</sequence>
<gene>
    <name evidence="8" type="ORF">IWW39_003553</name>
</gene>
<keyword evidence="9" id="KW-1185">Reference proteome</keyword>
<dbReference type="PANTHER" id="PTHR24006:SF733">
    <property type="entry name" value="RE52890P"/>
    <property type="match status" value="1"/>
</dbReference>
<dbReference type="Gene3D" id="3.90.70.10">
    <property type="entry name" value="Cysteine proteinases"/>
    <property type="match status" value="2"/>
</dbReference>
<dbReference type="GO" id="GO:0006508">
    <property type="term" value="P:proteolysis"/>
    <property type="evidence" value="ECO:0007669"/>
    <property type="project" value="UniProtKB-KW"/>
</dbReference>
<evidence type="ECO:0000256" key="4">
    <source>
        <dbReference type="ARBA" id="ARBA00022670"/>
    </source>
</evidence>
<dbReference type="InterPro" id="IPR028889">
    <property type="entry name" value="USP"/>
</dbReference>
<dbReference type="PROSITE" id="PS50235">
    <property type="entry name" value="USP_3"/>
    <property type="match status" value="1"/>
</dbReference>
<feature type="region of interest" description="Disordered" evidence="6">
    <location>
        <begin position="577"/>
        <end position="600"/>
    </location>
</feature>
<dbReference type="GO" id="GO:0005829">
    <property type="term" value="C:cytosol"/>
    <property type="evidence" value="ECO:0007669"/>
    <property type="project" value="TreeGrafter"/>
</dbReference>
<evidence type="ECO:0000256" key="2">
    <source>
        <dbReference type="ARBA" id="ARBA00009085"/>
    </source>
</evidence>
<dbReference type="GO" id="GO:0005634">
    <property type="term" value="C:nucleus"/>
    <property type="evidence" value="ECO:0007669"/>
    <property type="project" value="TreeGrafter"/>
</dbReference>
<dbReference type="EC" id="3.4.19.12" evidence="3"/>
<feature type="compositionally biased region" description="Low complexity" evidence="6">
    <location>
        <begin position="678"/>
        <end position="691"/>
    </location>
</feature>
<dbReference type="InterPro" id="IPR038765">
    <property type="entry name" value="Papain-like_cys_pep_sf"/>
</dbReference>
<dbReference type="CDD" id="cd02663">
    <property type="entry name" value="Peptidase_C19G"/>
    <property type="match status" value="1"/>
</dbReference>
<dbReference type="Pfam" id="PF00443">
    <property type="entry name" value="UCH"/>
    <property type="match status" value="1"/>
</dbReference>
<keyword evidence="4" id="KW-0645">Protease</keyword>
<evidence type="ECO:0000256" key="1">
    <source>
        <dbReference type="ARBA" id="ARBA00000707"/>
    </source>
</evidence>
<accession>A0A9W8L4I1</accession>
<proteinExistence type="inferred from homology"/>
<dbReference type="Proteomes" id="UP001151516">
    <property type="component" value="Unassembled WGS sequence"/>
</dbReference>
<dbReference type="SUPFAM" id="SSF54001">
    <property type="entry name" value="Cysteine proteinases"/>
    <property type="match status" value="1"/>
</dbReference>
<dbReference type="AlphaFoldDB" id="A0A9W8L4I1"/>
<evidence type="ECO:0000313" key="9">
    <source>
        <dbReference type="Proteomes" id="UP001151516"/>
    </source>
</evidence>
<feature type="compositionally biased region" description="Low complexity" evidence="6">
    <location>
        <begin position="249"/>
        <end position="260"/>
    </location>
</feature>